<sequence>MVYQICGMDGTSSGLIAFAQTATRLVEQFIPTMPSLLNVSTEDEATTSNPYFLLPISWLPPEIMIIIFQFNLGDTAPGKRAITPLYLGSICKEWRHLVWSTPLLWRDIAMHVIATDSQVALLRDWLLRAGTTPLDITLKESFGGSSKDLVFLLRRVLSTLVTHSAYWSSFSCASLMFECYDVFRDVHFPILKTIYLRAYLSSKFITIFPLYDHPPPSAMFVRSPQLTSLLMDRYPFDEAITLSNQITTFGICKIGARDLLTILQSLKRLESAQFPNVEHDDLPSPHPIHIVSNHTLSSLRIGINNEEVPQRSVLDHIKLPSLVDLRIQPPYSRLSSITSFITRSGCSLKSLDIKIMLSEEEDLVATFAAVPTLVKLNLCFETSSDFTHMKPEVINALNPTYRGWQPLLPNLTSFGYLDHIPDDCQLPFAQLVQQRWSLPEANSGNTSPAVARLQSVKFVSKECAPELRELLLELSSQGMQVEFEETLRPKPS</sequence>
<evidence type="ECO:0000313" key="2">
    <source>
        <dbReference type="Proteomes" id="UP000521872"/>
    </source>
</evidence>
<protein>
    <recommendedName>
        <fullName evidence="3">F-box domain-containing protein</fullName>
    </recommendedName>
</protein>
<dbReference type="Gene3D" id="3.80.10.10">
    <property type="entry name" value="Ribonuclease Inhibitor"/>
    <property type="match status" value="1"/>
</dbReference>
<dbReference type="AlphaFoldDB" id="A0A8H4VWJ6"/>
<gene>
    <name evidence="1" type="ORF">D9613_009377</name>
</gene>
<proteinExistence type="predicted"/>
<evidence type="ECO:0008006" key="3">
    <source>
        <dbReference type="Google" id="ProtNLM"/>
    </source>
</evidence>
<dbReference type="SUPFAM" id="SSF52047">
    <property type="entry name" value="RNI-like"/>
    <property type="match status" value="1"/>
</dbReference>
<keyword evidence="2" id="KW-1185">Reference proteome</keyword>
<dbReference type="Proteomes" id="UP000521872">
    <property type="component" value="Unassembled WGS sequence"/>
</dbReference>
<dbReference type="InterPro" id="IPR032675">
    <property type="entry name" value="LRR_dom_sf"/>
</dbReference>
<comment type="caution">
    <text evidence="1">The sequence shown here is derived from an EMBL/GenBank/DDBJ whole genome shotgun (WGS) entry which is preliminary data.</text>
</comment>
<name>A0A8H4VWJ6_9AGAR</name>
<accession>A0A8H4VWJ6</accession>
<evidence type="ECO:0000313" key="1">
    <source>
        <dbReference type="EMBL" id="KAF4622559.1"/>
    </source>
</evidence>
<reference evidence="1 2" key="1">
    <citation type="submission" date="2019-12" db="EMBL/GenBank/DDBJ databases">
        <authorList>
            <person name="Floudas D."/>
            <person name="Bentzer J."/>
            <person name="Ahren D."/>
            <person name="Johansson T."/>
            <person name="Persson P."/>
            <person name="Tunlid A."/>
        </authorList>
    </citation>
    <scope>NUCLEOTIDE SEQUENCE [LARGE SCALE GENOMIC DNA]</scope>
    <source>
        <strain evidence="1 2">CBS 102.39</strain>
    </source>
</reference>
<organism evidence="1 2">
    <name type="scientific">Agrocybe pediades</name>
    <dbReference type="NCBI Taxonomy" id="84607"/>
    <lineage>
        <taxon>Eukaryota</taxon>
        <taxon>Fungi</taxon>
        <taxon>Dikarya</taxon>
        <taxon>Basidiomycota</taxon>
        <taxon>Agaricomycotina</taxon>
        <taxon>Agaricomycetes</taxon>
        <taxon>Agaricomycetidae</taxon>
        <taxon>Agaricales</taxon>
        <taxon>Agaricineae</taxon>
        <taxon>Strophariaceae</taxon>
        <taxon>Agrocybe</taxon>
    </lineage>
</organism>
<dbReference type="EMBL" id="JAACJL010000002">
    <property type="protein sequence ID" value="KAF4622559.1"/>
    <property type="molecule type" value="Genomic_DNA"/>
</dbReference>